<evidence type="ECO:0000256" key="2">
    <source>
        <dbReference type="ARBA" id="ARBA00022490"/>
    </source>
</evidence>
<dbReference type="InterPro" id="IPR051476">
    <property type="entry name" value="Bac_ResReg_Asp_Phosphatase"/>
</dbReference>
<evidence type="ECO:0000313" key="7">
    <source>
        <dbReference type="EMBL" id="GIY22259.1"/>
    </source>
</evidence>
<name>A0AAV4RMG6_9ARAC</name>
<comment type="function">
    <text evidence="6">Axonemal protein which is implicated in axonemal and/or peri-axonemal structure assembly and regulates flagellum assembly and beating and therefore sperm motility.</text>
</comment>
<dbReference type="InterPro" id="IPR019734">
    <property type="entry name" value="TPR_rpt"/>
</dbReference>
<evidence type="ECO:0000256" key="6">
    <source>
        <dbReference type="ARBA" id="ARBA00044739"/>
    </source>
</evidence>
<comment type="caution">
    <text evidence="7">The sequence shown here is derived from an EMBL/GenBank/DDBJ whole genome shotgun (WGS) entry which is preliminary data.</text>
</comment>
<dbReference type="GO" id="GO:0005737">
    <property type="term" value="C:cytoplasm"/>
    <property type="evidence" value="ECO:0007669"/>
    <property type="project" value="UniProtKB-SubCell"/>
</dbReference>
<evidence type="ECO:0000256" key="3">
    <source>
        <dbReference type="ARBA" id="ARBA00022737"/>
    </source>
</evidence>
<protein>
    <recommendedName>
        <fullName evidence="5">Tetratricopeptide repeat protein 29</fullName>
    </recommendedName>
</protein>
<keyword evidence="2" id="KW-0963">Cytoplasm</keyword>
<dbReference type="AlphaFoldDB" id="A0AAV4RMG6"/>
<keyword evidence="3" id="KW-0677">Repeat</keyword>
<reference evidence="7 8" key="1">
    <citation type="submission" date="2021-06" db="EMBL/GenBank/DDBJ databases">
        <title>Caerostris darwini draft genome.</title>
        <authorList>
            <person name="Kono N."/>
            <person name="Arakawa K."/>
        </authorList>
    </citation>
    <scope>NUCLEOTIDE SEQUENCE [LARGE SCALE GENOMIC DNA]</scope>
</reference>
<dbReference type="Proteomes" id="UP001054837">
    <property type="component" value="Unassembled WGS sequence"/>
</dbReference>
<evidence type="ECO:0000256" key="5">
    <source>
        <dbReference type="ARBA" id="ARBA00040665"/>
    </source>
</evidence>
<dbReference type="PANTHER" id="PTHR46630">
    <property type="entry name" value="TETRATRICOPEPTIDE REPEAT PROTEIN 29"/>
    <property type="match status" value="1"/>
</dbReference>
<comment type="subcellular location">
    <subcellularLocation>
        <location evidence="1">Cytoplasm</location>
    </subcellularLocation>
</comment>
<dbReference type="SMART" id="SM00028">
    <property type="entry name" value="TPR"/>
    <property type="match status" value="3"/>
</dbReference>
<accession>A0AAV4RMG6</accession>
<evidence type="ECO:0000256" key="1">
    <source>
        <dbReference type="ARBA" id="ARBA00004496"/>
    </source>
</evidence>
<keyword evidence="8" id="KW-1185">Reference proteome</keyword>
<proteinExistence type="predicted"/>
<dbReference type="EMBL" id="BPLQ01006428">
    <property type="protein sequence ID" value="GIY22259.1"/>
    <property type="molecule type" value="Genomic_DNA"/>
</dbReference>
<keyword evidence="4" id="KW-0802">TPR repeat</keyword>
<dbReference type="PANTHER" id="PTHR46630:SF1">
    <property type="entry name" value="TETRATRICOPEPTIDE REPEAT PROTEIN 29"/>
    <property type="match status" value="1"/>
</dbReference>
<dbReference type="GO" id="GO:0005929">
    <property type="term" value="C:cilium"/>
    <property type="evidence" value="ECO:0007669"/>
    <property type="project" value="TreeGrafter"/>
</dbReference>
<dbReference type="GO" id="GO:0003341">
    <property type="term" value="P:cilium movement"/>
    <property type="evidence" value="ECO:0007669"/>
    <property type="project" value="TreeGrafter"/>
</dbReference>
<organism evidence="7 8">
    <name type="scientific">Caerostris darwini</name>
    <dbReference type="NCBI Taxonomy" id="1538125"/>
    <lineage>
        <taxon>Eukaryota</taxon>
        <taxon>Metazoa</taxon>
        <taxon>Ecdysozoa</taxon>
        <taxon>Arthropoda</taxon>
        <taxon>Chelicerata</taxon>
        <taxon>Arachnida</taxon>
        <taxon>Araneae</taxon>
        <taxon>Araneomorphae</taxon>
        <taxon>Entelegynae</taxon>
        <taxon>Araneoidea</taxon>
        <taxon>Araneidae</taxon>
        <taxon>Caerostris</taxon>
    </lineage>
</organism>
<dbReference type="Gene3D" id="1.25.40.10">
    <property type="entry name" value="Tetratricopeptide repeat domain"/>
    <property type="match status" value="1"/>
</dbReference>
<evidence type="ECO:0000256" key="4">
    <source>
        <dbReference type="ARBA" id="ARBA00022803"/>
    </source>
</evidence>
<evidence type="ECO:0000313" key="8">
    <source>
        <dbReference type="Proteomes" id="UP001054837"/>
    </source>
</evidence>
<dbReference type="InterPro" id="IPR011990">
    <property type="entry name" value="TPR-like_helical_dom_sf"/>
</dbReference>
<sequence length="424" mass="48840">MYDAGRKGCLELLEGGFVNAFEETLRLMDWNQEISRRAELGQDRERPKDLSKDLEVTKTVMEMLKKSEKSDRKGNIEATYAARIELANKFIEVDGFRWLAEHLYKSCYRILEKDGRLKIKTLQLLGRLEERRNNPEAALRYKQKAILMADKASLHPDDPLRKELFQNIITTFRKIGCICLDKEHEFIGSKQSKAVVYIKKALSLAKKNDTKEIQASSYGLLGRAMMKFHDNKKALKNFKTYLSLSEECNDAYGICNAHFALSEIYKRLGDLEKSTDALTKCQKQAQENGFLIPKIFSSISYGQLETAKRNYLKAHEYFETSYRTMVISEKIIPNITDLLKLCRVMCGVGRAHRSFSVLISALQAPPEMKMSELLTWRNTGGTFLAKTATKQDHLIDLNEEERENEEAKRAILIRQLIDNERNLL</sequence>
<gene>
    <name evidence="7" type="primary">AVEN_166712_1</name>
    <name evidence="7" type="ORF">CDAR_374781</name>
</gene>
<dbReference type="SUPFAM" id="SSF48452">
    <property type="entry name" value="TPR-like"/>
    <property type="match status" value="1"/>
</dbReference>